<comment type="caution">
    <text evidence="1">The sequence shown here is derived from an EMBL/GenBank/DDBJ whole genome shotgun (WGS) entry which is preliminary data.</text>
</comment>
<dbReference type="AlphaFoldDB" id="A0A4R6TCV8"/>
<dbReference type="Proteomes" id="UP000294535">
    <property type="component" value="Unassembled WGS sequence"/>
</dbReference>
<protein>
    <submittedName>
        <fullName evidence="1">Uncharacterized protein</fullName>
    </submittedName>
</protein>
<gene>
    <name evidence="1" type="ORF">DFQ04_1105</name>
</gene>
<keyword evidence="2" id="KW-1185">Reference proteome</keyword>
<evidence type="ECO:0000313" key="1">
    <source>
        <dbReference type="EMBL" id="TDQ19284.1"/>
    </source>
</evidence>
<evidence type="ECO:0000313" key="2">
    <source>
        <dbReference type="Proteomes" id="UP000294535"/>
    </source>
</evidence>
<organism evidence="1 2">
    <name type="scientific">Algoriphagus boseongensis</name>
    <dbReference type="NCBI Taxonomy" id="1442587"/>
    <lineage>
        <taxon>Bacteria</taxon>
        <taxon>Pseudomonadati</taxon>
        <taxon>Bacteroidota</taxon>
        <taxon>Cytophagia</taxon>
        <taxon>Cytophagales</taxon>
        <taxon>Cyclobacteriaceae</taxon>
        <taxon>Algoriphagus</taxon>
    </lineage>
</organism>
<dbReference type="EMBL" id="SNYF01000005">
    <property type="protein sequence ID" value="TDQ19284.1"/>
    <property type="molecule type" value="Genomic_DNA"/>
</dbReference>
<proteinExistence type="predicted"/>
<sequence>MIFKSQLRIRQIRYLAGRILIKFLIPSLIKVYFNSMTYRKVYFSPALKTHEGA</sequence>
<accession>A0A4R6TCV8</accession>
<name>A0A4R6TCV8_9BACT</name>
<reference evidence="1 2" key="1">
    <citation type="submission" date="2019-03" db="EMBL/GenBank/DDBJ databases">
        <title>Genomic Encyclopedia of Type Strains, Phase III (KMG-III): the genomes of soil and plant-associated and newly described type strains.</title>
        <authorList>
            <person name="Whitman W."/>
        </authorList>
    </citation>
    <scope>NUCLEOTIDE SEQUENCE [LARGE SCALE GENOMIC DNA]</scope>
    <source>
        <strain evidence="1 2">CECT 8446</strain>
    </source>
</reference>